<dbReference type="HOGENOM" id="CLU_178544_0_0_5"/>
<dbReference type="Proteomes" id="UP000019666">
    <property type="component" value="Unassembled WGS sequence"/>
</dbReference>
<keyword evidence="2" id="KW-1185">Reference proteome</keyword>
<comment type="caution">
    <text evidence="1">The sequence shown here is derived from an EMBL/GenBank/DDBJ whole genome shotgun (WGS) entry which is preliminary data.</text>
</comment>
<evidence type="ECO:0000313" key="1">
    <source>
        <dbReference type="EMBL" id="EYD75921.1"/>
    </source>
</evidence>
<dbReference type="EMBL" id="AOSK01000064">
    <property type="protein sequence ID" value="EYD75921.1"/>
    <property type="molecule type" value="Genomic_DNA"/>
</dbReference>
<evidence type="ECO:0000313" key="2">
    <source>
        <dbReference type="Proteomes" id="UP000019666"/>
    </source>
</evidence>
<gene>
    <name evidence="1" type="ORF">Rumeso_02539</name>
</gene>
<organism evidence="1 2">
    <name type="scientific">Rubellimicrobium mesophilum DSM 19309</name>
    <dbReference type="NCBI Taxonomy" id="442562"/>
    <lineage>
        <taxon>Bacteria</taxon>
        <taxon>Pseudomonadati</taxon>
        <taxon>Pseudomonadota</taxon>
        <taxon>Alphaproteobacteria</taxon>
        <taxon>Rhodobacterales</taxon>
        <taxon>Roseobacteraceae</taxon>
        <taxon>Rubellimicrobium</taxon>
    </lineage>
</organism>
<proteinExistence type="predicted"/>
<protein>
    <recommendedName>
        <fullName evidence="3">ABM domain-containing protein</fullName>
    </recommendedName>
</protein>
<dbReference type="AlphaFoldDB" id="A0A017HNH6"/>
<name>A0A017HNH6_9RHOB</name>
<dbReference type="STRING" id="442562.Rumeso_02539"/>
<sequence>MEACNVVRMRVRPGFEAEFLAFNDPGHPDIPGMLDAWLVQTGERDFCYVARWVSRDALVAGRGPMVAELDQMRHMLEDLGPGLGVTDPASGEIVSRKRTPVVPFRGEATGVGVASELGR</sequence>
<accession>A0A017HNH6</accession>
<dbReference type="RefSeq" id="WP_211262855.1">
    <property type="nucleotide sequence ID" value="NZ_KK088569.1"/>
</dbReference>
<reference evidence="1 2" key="1">
    <citation type="submission" date="2013-02" db="EMBL/GenBank/DDBJ databases">
        <authorList>
            <person name="Fiebig A."/>
            <person name="Goeker M."/>
            <person name="Klenk H.-P.P."/>
        </authorList>
    </citation>
    <scope>NUCLEOTIDE SEQUENCE [LARGE SCALE GENOMIC DNA]</scope>
    <source>
        <strain evidence="1 2">DSM 19309</strain>
    </source>
</reference>
<evidence type="ECO:0008006" key="3">
    <source>
        <dbReference type="Google" id="ProtNLM"/>
    </source>
</evidence>